<evidence type="ECO:0000313" key="18">
    <source>
        <dbReference type="RefSeq" id="XP_013397676.1"/>
    </source>
</evidence>
<keyword evidence="10" id="KW-1015">Disulfide bond</keyword>
<dbReference type="OrthoDB" id="2105199at2759"/>
<evidence type="ECO:0000256" key="8">
    <source>
        <dbReference type="ARBA" id="ARBA00023040"/>
    </source>
</evidence>
<evidence type="ECO:0000256" key="6">
    <source>
        <dbReference type="ARBA" id="ARBA00022989"/>
    </source>
</evidence>
<protein>
    <submittedName>
        <fullName evidence="18">Melanopsin-like</fullName>
    </submittedName>
</protein>
<dbReference type="CDD" id="cd14969">
    <property type="entry name" value="7tmA_Opsins_type2_animals"/>
    <property type="match status" value="1"/>
</dbReference>
<dbReference type="InterPro" id="IPR000276">
    <property type="entry name" value="GPCR_Rhodpsn"/>
</dbReference>
<gene>
    <name evidence="18" type="primary">LOC106164344</name>
</gene>
<keyword evidence="6 15" id="KW-1133">Transmembrane helix</keyword>
<dbReference type="PROSITE" id="PS00238">
    <property type="entry name" value="OPSIN"/>
    <property type="match status" value="1"/>
</dbReference>
<dbReference type="GO" id="GO:0007601">
    <property type="term" value="P:visual perception"/>
    <property type="evidence" value="ECO:0007669"/>
    <property type="project" value="InterPro"/>
</dbReference>
<feature type="region of interest" description="Disordered" evidence="14">
    <location>
        <begin position="322"/>
        <end position="341"/>
    </location>
</feature>
<dbReference type="PRINTS" id="PR00237">
    <property type="entry name" value="GPCRRHODOPSN"/>
</dbReference>
<evidence type="ECO:0000256" key="13">
    <source>
        <dbReference type="ARBA" id="ARBA00023224"/>
    </source>
</evidence>
<evidence type="ECO:0000256" key="15">
    <source>
        <dbReference type="SAM" id="Phobius"/>
    </source>
</evidence>
<dbReference type="GO" id="GO:0009881">
    <property type="term" value="F:photoreceptor activity"/>
    <property type="evidence" value="ECO:0007669"/>
    <property type="project" value="UniProtKB-KW"/>
</dbReference>
<keyword evidence="7" id="KW-0157">Chromophore</keyword>
<dbReference type="SUPFAM" id="SSF81321">
    <property type="entry name" value="Family A G protein-coupled receptor-like"/>
    <property type="match status" value="1"/>
</dbReference>
<dbReference type="InParanoid" id="A0A1S3IIG6"/>
<evidence type="ECO:0000256" key="3">
    <source>
        <dbReference type="ARBA" id="ARBA00022606"/>
    </source>
</evidence>
<dbReference type="Gene3D" id="1.20.1070.10">
    <property type="entry name" value="Rhodopsin 7-helix transmembrane proteins"/>
    <property type="match status" value="1"/>
</dbReference>
<sequence>MTLNNLSGDSFNGTLANSVHLTTTEHIVIAVIMLNLSFLGMVMNVGVILTYILNKELQNSVNMFIASLSVGDALMSFLAVLVAVNNFAEEWLYGDAGCTFYAFSMTFLGLAAINQMSAVAADRYVVVTRPHSVLVEKPAAVTTIVICWLAAGIWAVMPLVGWSSYQPEADGTHCSIHWETEDENARSYIISLFVLEFFLPIVIICFCYGNIFHKFKFIGTKVHNEKSTAYRRRKRVERRLAKVICLMIGCFLASWTPYAVFSMWAAFGDVTSIPSLARVVPALLAKLSCVWDPIIYVGGNAHFRTHFVKYLPRMLTRKCIEEGEDQRRSDKSRSSLPVEERKQCELKEIIKENGTQDLSGEDE</sequence>
<dbReference type="OMA" id="CPTMDAN"/>
<comment type="subcellular location">
    <subcellularLocation>
        <location evidence="1">Membrane</location>
        <topology evidence="1">Multi-pass membrane protein</topology>
    </subcellularLocation>
</comment>
<dbReference type="GO" id="GO:0007602">
    <property type="term" value="P:phototransduction"/>
    <property type="evidence" value="ECO:0007669"/>
    <property type="project" value="UniProtKB-KW"/>
</dbReference>
<evidence type="ECO:0000256" key="5">
    <source>
        <dbReference type="ARBA" id="ARBA00022925"/>
    </source>
</evidence>
<feature type="domain" description="G-protein coupled receptors family 1 profile" evidence="16">
    <location>
        <begin position="43"/>
        <end position="296"/>
    </location>
</feature>
<feature type="transmembrane region" description="Helical" evidence="15">
    <location>
        <begin position="188"/>
        <end position="211"/>
    </location>
</feature>
<dbReference type="STRING" id="7574.A0A1S3IIG6"/>
<dbReference type="PANTHER" id="PTHR24240">
    <property type="entry name" value="OPSIN"/>
    <property type="match status" value="1"/>
</dbReference>
<dbReference type="GO" id="GO:0016020">
    <property type="term" value="C:membrane"/>
    <property type="evidence" value="ECO:0007669"/>
    <property type="project" value="UniProtKB-SubCell"/>
</dbReference>
<evidence type="ECO:0000256" key="12">
    <source>
        <dbReference type="ARBA" id="ARBA00023180"/>
    </source>
</evidence>
<dbReference type="InterPro" id="IPR050125">
    <property type="entry name" value="GPCR_opsins"/>
</dbReference>
<keyword evidence="13" id="KW-0807">Transducer</keyword>
<dbReference type="GO" id="GO:0004930">
    <property type="term" value="F:G protein-coupled receptor activity"/>
    <property type="evidence" value="ECO:0007669"/>
    <property type="project" value="UniProtKB-KW"/>
</dbReference>
<proteinExistence type="predicted"/>
<keyword evidence="17" id="KW-1185">Reference proteome</keyword>
<organism evidence="17 18">
    <name type="scientific">Lingula anatina</name>
    <name type="common">Brachiopod</name>
    <name type="synonym">Lingula unguis</name>
    <dbReference type="NCBI Taxonomy" id="7574"/>
    <lineage>
        <taxon>Eukaryota</taxon>
        <taxon>Metazoa</taxon>
        <taxon>Spiralia</taxon>
        <taxon>Lophotrochozoa</taxon>
        <taxon>Brachiopoda</taxon>
        <taxon>Linguliformea</taxon>
        <taxon>Lingulata</taxon>
        <taxon>Lingulida</taxon>
        <taxon>Linguloidea</taxon>
        <taxon>Lingulidae</taxon>
        <taxon>Lingula</taxon>
    </lineage>
</organism>
<dbReference type="AlphaFoldDB" id="A0A1S3IIG6"/>
<dbReference type="GeneID" id="106164344"/>
<dbReference type="KEGG" id="lak:106164344"/>
<keyword evidence="12" id="KW-0325">Glycoprotein</keyword>
<dbReference type="InterPro" id="IPR002962">
    <property type="entry name" value="Peropsin"/>
</dbReference>
<dbReference type="InterPro" id="IPR017452">
    <property type="entry name" value="GPCR_Rhodpsn_7TM"/>
</dbReference>
<feature type="transmembrane region" description="Helical" evidence="15">
    <location>
        <begin position="64"/>
        <end position="88"/>
    </location>
</feature>
<evidence type="ECO:0000256" key="2">
    <source>
        <dbReference type="ARBA" id="ARBA00022543"/>
    </source>
</evidence>
<keyword evidence="2" id="KW-0600">Photoreceptor protein</keyword>
<dbReference type="Proteomes" id="UP000085678">
    <property type="component" value="Unplaced"/>
</dbReference>
<evidence type="ECO:0000256" key="4">
    <source>
        <dbReference type="ARBA" id="ARBA00022692"/>
    </source>
</evidence>
<evidence type="ECO:0000256" key="10">
    <source>
        <dbReference type="ARBA" id="ARBA00023157"/>
    </source>
</evidence>
<dbReference type="PRINTS" id="PR01244">
    <property type="entry name" value="PEROPSIN"/>
</dbReference>
<reference evidence="18" key="1">
    <citation type="submission" date="2025-08" db="UniProtKB">
        <authorList>
            <consortium name="RefSeq"/>
        </authorList>
    </citation>
    <scope>IDENTIFICATION</scope>
    <source>
        <tissue evidence="18">Gonads</tissue>
    </source>
</reference>
<feature type="transmembrane region" description="Helical" evidence="15">
    <location>
        <begin position="27"/>
        <end position="52"/>
    </location>
</feature>
<evidence type="ECO:0000256" key="7">
    <source>
        <dbReference type="ARBA" id="ARBA00022991"/>
    </source>
</evidence>
<evidence type="ECO:0000256" key="11">
    <source>
        <dbReference type="ARBA" id="ARBA00023170"/>
    </source>
</evidence>
<keyword evidence="3" id="KW-0716">Sensory transduction</keyword>
<evidence type="ECO:0000256" key="1">
    <source>
        <dbReference type="ARBA" id="ARBA00004141"/>
    </source>
</evidence>
<keyword evidence="5" id="KW-0681">Retinal protein</keyword>
<feature type="transmembrane region" description="Helical" evidence="15">
    <location>
        <begin position="138"/>
        <end position="157"/>
    </location>
</feature>
<evidence type="ECO:0000259" key="16">
    <source>
        <dbReference type="PROSITE" id="PS50262"/>
    </source>
</evidence>
<evidence type="ECO:0000313" key="17">
    <source>
        <dbReference type="Proteomes" id="UP000085678"/>
    </source>
</evidence>
<dbReference type="PROSITE" id="PS50262">
    <property type="entry name" value="G_PROTEIN_RECEP_F1_2"/>
    <property type="match status" value="1"/>
</dbReference>
<name>A0A1S3IIG6_LINAN</name>
<evidence type="ECO:0000256" key="9">
    <source>
        <dbReference type="ARBA" id="ARBA00023136"/>
    </source>
</evidence>
<keyword evidence="8" id="KW-0297">G-protein coupled receptor</keyword>
<dbReference type="RefSeq" id="XP_013397676.1">
    <property type="nucleotide sequence ID" value="XM_013542222.1"/>
</dbReference>
<evidence type="ECO:0000256" key="14">
    <source>
        <dbReference type="SAM" id="MobiDB-lite"/>
    </source>
</evidence>
<keyword evidence="4 15" id="KW-0812">Transmembrane</keyword>
<feature type="transmembrane region" description="Helical" evidence="15">
    <location>
        <begin position="100"/>
        <end position="126"/>
    </location>
</feature>
<feature type="transmembrane region" description="Helical" evidence="15">
    <location>
        <begin position="240"/>
        <end position="267"/>
    </location>
</feature>
<keyword evidence="11" id="KW-0675">Receptor</keyword>
<dbReference type="InterPro" id="IPR027430">
    <property type="entry name" value="Retinal_BS"/>
</dbReference>
<keyword evidence="9 15" id="KW-0472">Membrane</keyword>
<dbReference type="Pfam" id="PF00001">
    <property type="entry name" value="7tm_1"/>
    <property type="match status" value="1"/>
</dbReference>
<accession>A0A1S3IIG6</accession>